<accession>A0ABV9BW29</accession>
<sequence length="100" mass="10843">MLVRVPLDGLPDPGRTFPNHCLSNQWKKIKKAGEVDIPDGMVIYSFRHFFARTASPTASRSPTSPNGWDTEAWTSPSKSSEANHAVAAAQLPADPDGAHM</sequence>
<dbReference type="Proteomes" id="UP001595990">
    <property type="component" value="Unassembled WGS sequence"/>
</dbReference>
<proteinExistence type="predicted"/>
<comment type="caution">
    <text evidence="2">The sequence shown here is derived from an EMBL/GenBank/DDBJ whole genome shotgun (WGS) entry which is preliminary data.</text>
</comment>
<reference evidence="3" key="1">
    <citation type="journal article" date="2019" name="Int. J. Syst. Evol. Microbiol.">
        <title>The Global Catalogue of Microorganisms (GCM) 10K type strain sequencing project: providing services to taxonomists for standard genome sequencing and annotation.</title>
        <authorList>
            <consortium name="The Broad Institute Genomics Platform"/>
            <consortium name="The Broad Institute Genome Sequencing Center for Infectious Disease"/>
            <person name="Wu L."/>
            <person name="Ma J."/>
        </authorList>
    </citation>
    <scope>NUCLEOTIDE SEQUENCE [LARGE SCALE GENOMIC DNA]</scope>
    <source>
        <strain evidence="3">CECT 8064</strain>
    </source>
</reference>
<feature type="compositionally biased region" description="Polar residues" evidence="1">
    <location>
        <begin position="72"/>
        <end position="82"/>
    </location>
</feature>
<feature type="region of interest" description="Disordered" evidence="1">
    <location>
        <begin position="54"/>
        <end position="100"/>
    </location>
</feature>
<gene>
    <name evidence="2" type="ORF">ACFPEN_36450</name>
</gene>
<dbReference type="RefSeq" id="WP_358219826.1">
    <property type="nucleotide sequence ID" value="NZ_JBHSFS010000046.1"/>
</dbReference>
<evidence type="ECO:0000256" key="1">
    <source>
        <dbReference type="SAM" id="MobiDB-lite"/>
    </source>
</evidence>
<evidence type="ECO:0000313" key="2">
    <source>
        <dbReference type="EMBL" id="MFC4518342.1"/>
    </source>
</evidence>
<feature type="compositionally biased region" description="Low complexity" evidence="1">
    <location>
        <begin position="54"/>
        <end position="65"/>
    </location>
</feature>
<keyword evidence="3" id="KW-1185">Reference proteome</keyword>
<name>A0ABV9BW29_9ACTN</name>
<protein>
    <submittedName>
        <fullName evidence="2">Uncharacterized protein</fullName>
    </submittedName>
</protein>
<dbReference type="EMBL" id="JBHSFS010000046">
    <property type="protein sequence ID" value="MFC4518342.1"/>
    <property type="molecule type" value="Genomic_DNA"/>
</dbReference>
<organism evidence="2 3">
    <name type="scientific">Streptomyces ehimensis</name>
    <dbReference type="NCBI Taxonomy" id="68195"/>
    <lineage>
        <taxon>Bacteria</taxon>
        <taxon>Bacillati</taxon>
        <taxon>Actinomycetota</taxon>
        <taxon>Actinomycetes</taxon>
        <taxon>Kitasatosporales</taxon>
        <taxon>Streptomycetaceae</taxon>
        <taxon>Streptomyces</taxon>
    </lineage>
</organism>
<evidence type="ECO:0000313" key="3">
    <source>
        <dbReference type="Proteomes" id="UP001595990"/>
    </source>
</evidence>